<evidence type="ECO:0000256" key="6">
    <source>
        <dbReference type="SAM" id="Phobius"/>
    </source>
</evidence>
<proteinExistence type="predicted"/>
<dbReference type="AlphaFoldDB" id="A0A5C6E713"/>
<protein>
    <recommendedName>
        <fullName evidence="9">Cytochrome oxidase subunit IV</fullName>
    </recommendedName>
</protein>
<organism evidence="7 8">
    <name type="scientific">Novipirellula aureliae</name>
    <dbReference type="NCBI Taxonomy" id="2527966"/>
    <lineage>
        <taxon>Bacteria</taxon>
        <taxon>Pseudomonadati</taxon>
        <taxon>Planctomycetota</taxon>
        <taxon>Planctomycetia</taxon>
        <taxon>Pirellulales</taxon>
        <taxon>Pirellulaceae</taxon>
        <taxon>Novipirellula</taxon>
    </lineage>
</organism>
<evidence type="ECO:0000256" key="3">
    <source>
        <dbReference type="ARBA" id="ARBA00022692"/>
    </source>
</evidence>
<dbReference type="GO" id="GO:0005886">
    <property type="term" value="C:plasma membrane"/>
    <property type="evidence" value="ECO:0007669"/>
    <property type="project" value="UniProtKB-SubCell"/>
</dbReference>
<dbReference type="EMBL" id="SJPY01000003">
    <property type="protein sequence ID" value="TWU43451.1"/>
    <property type="molecule type" value="Genomic_DNA"/>
</dbReference>
<dbReference type="Pfam" id="PF03626">
    <property type="entry name" value="COX4_pro"/>
    <property type="match status" value="1"/>
</dbReference>
<evidence type="ECO:0000256" key="2">
    <source>
        <dbReference type="ARBA" id="ARBA00022475"/>
    </source>
</evidence>
<comment type="subcellular location">
    <subcellularLocation>
        <location evidence="1">Cell membrane</location>
        <topology evidence="1">Multi-pass membrane protein</topology>
    </subcellularLocation>
</comment>
<keyword evidence="8" id="KW-1185">Reference proteome</keyword>
<gene>
    <name evidence="7" type="ORF">Q31b_24920</name>
</gene>
<evidence type="ECO:0008006" key="9">
    <source>
        <dbReference type="Google" id="ProtNLM"/>
    </source>
</evidence>
<feature type="transmembrane region" description="Helical" evidence="6">
    <location>
        <begin position="57"/>
        <end position="80"/>
    </location>
</feature>
<evidence type="ECO:0000256" key="5">
    <source>
        <dbReference type="ARBA" id="ARBA00023136"/>
    </source>
</evidence>
<feature type="transmembrane region" description="Helical" evidence="6">
    <location>
        <begin position="86"/>
        <end position="104"/>
    </location>
</feature>
<evidence type="ECO:0000256" key="4">
    <source>
        <dbReference type="ARBA" id="ARBA00022989"/>
    </source>
</evidence>
<feature type="transmembrane region" description="Helical" evidence="6">
    <location>
        <begin position="29"/>
        <end position="50"/>
    </location>
</feature>
<name>A0A5C6E713_9BACT</name>
<reference evidence="7 8" key="1">
    <citation type="submission" date="2019-02" db="EMBL/GenBank/DDBJ databases">
        <title>Deep-cultivation of Planctomycetes and their phenomic and genomic characterization uncovers novel biology.</title>
        <authorList>
            <person name="Wiegand S."/>
            <person name="Jogler M."/>
            <person name="Boedeker C."/>
            <person name="Pinto D."/>
            <person name="Vollmers J."/>
            <person name="Rivas-Marin E."/>
            <person name="Kohn T."/>
            <person name="Peeters S.H."/>
            <person name="Heuer A."/>
            <person name="Rast P."/>
            <person name="Oberbeckmann S."/>
            <person name="Bunk B."/>
            <person name="Jeske O."/>
            <person name="Meyerdierks A."/>
            <person name="Storesund J.E."/>
            <person name="Kallscheuer N."/>
            <person name="Luecker S."/>
            <person name="Lage O.M."/>
            <person name="Pohl T."/>
            <person name="Merkel B.J."/>
            <person name="Hornburger P."/>
            <person name="Mueller R.-W."/>
            <person name="Bruemmer F."/>
            <person name="Labrenz M."/>
            <person name="Spormann A.M."/>
            <person name="Op Den Camp H."/>
            <person name="Overmann J."/>
            <person name="Amann R."/>
            <person name="Jetten M.S.M."/>
            <person name="Mascher T."/>
            <person name="Medema M.H."/>
            <person name="Devos D.P."/>
            <person name="Kaster A.-K."/>
            <person name="Ovreas L."/>
            <person name="Rohde M."/>
            <person name="Galperin M.Y."/>
            <person name="Jogler C."/>
        </authorList>
    </citation>
    <scope>NUCLEOTIDE SEQUENCE [LARGE SCALE GENOMIC DNA]</scope>
    <source>
        <strain evidence="7 8">Q31b</strain>
    </source>
</reference>
<dbReference type="InterPro" id="IPR011743">
    <property type="entry name" value="Caa3_sub_IV"/>
</dbReference>
<dbReference type="InterPro" id="IPR005171">
    <property type="entry name" value="Cyt_c_oxidase_su4_prok"/>
</dbReference>
<sequence>MQTMSDHDHSSTDDHREGYNFAHPMPVPMLLTVFCILVFLTIVTVAQASFDFGSIDVAIVMGIATIKAIIVALFFMHLLYDKPFNLAIFLSAFVFVGLFVSLTLSDSWLTSKDFIPVDDAVITSTVE</sequence>
<evidence type="ECO:0000256" key="1">
    <source>
        <dbReference type="ARBA" id="ARBA00004651"/>
    </source>
</evidence>
<dbReference type="Proteomes" id="UP000315471">
    <property type="component" value="Unassembled WGS sequence"/>
</dbReference>
<keyword evidence="2" id="KW-1003">Cell membrane</keyword>
<keyword evidence="5 6" id="KW-0472">Membrane</keyword>
<evidence type="ECO:0000313" key="7">
    <source>
        <dbReference type="EMBL" id="TWU43451.1"/>
    </source>
</evidence>
<comment type="caution">
    <text evidence="7">The sequence shown here is derived from an EMBL/GenBank/DDBJ whole genome shotgun (WGS) entry which is preliminary data.</text>
</comment>
<evidence type="ECO:0000313" key="8">
    <source>
        <dbReference type="Proteomes" id="UP000315471"/>
    </source>
</evidence>
<keyword evidence="4 6" id="KW-1133">Transmembrane helix</keyword>
<accession>A0A5C6E713</accession>
<dbReference type="NCBIfam" id="TIGR02229">
    <property type="entry name" value="caa3_sub_IV"/>
    <property type="match status" value="1"/>
</dbReference>
<keyword evidence="3 6" id="KW-0812">Transmembrane</keyword>